<dbReference type="PROSITE" id="PS50127">
    <property type="entry name" value="UBC_2"/>
    <property type="match status" value="1"/>
</dbReference>
<evidence type="ECO:0000256" key="1">
    <source>
        <dbReference type="ARBA" id="ARBA00000485"/>
    </source>
</evidence>
<dbReference type="FunFam" id="3.10.110.10:FF:000101">
    <property type="entry name" value="Ubiquitin-conjugating enzyme E2 D2"/>
    <property type="match status" value="1"/>
</dbReference>
<evidence type="ECO:0000256" key="8">
    <source>
        <dbReference type="PROSITE-ProRule" id="PRU10133"/>
    </source>
</evidence>
<keyword evidence="4" id="KW-0808">Transferase</keyword>
<dbReference type="AlphaFoldDB" id="A0A5J4NA12"/>
<sequence length="170" mass="19274">MAAKRITKVSAFPPYLTFNEELQDLGRDPPAQCSAGPVSNDRRFSLFFTMCLISSVSLASHHYRTTSKGENFHTVIYRQVHFTTKIYHPNINSEGTICLDILQKQWSPALTIAKGKVVCISDLSVLLSICSLLTDPNPDDPLCPEIARLYKLDRKKYSETAREWTQKYAM</sequence>
<evidence type="ECO:0000256" key="9">
    <source>
        <dbReference type="RuleBase" id="RU362109"/>
    </source>
</evidence>
<feature type="domain" description="UBC core" evidence="10">
    <location>
        <begin position="13"/>
        <end position="170"/>
    </location>
</feature>
<evidence type="ECO:0000256" key="5">
    <source>
        <dbReference type="ARBA" id="ARBA00022741"/>
    </source>
</evidence>
<comment type="catalytic activity">
    <reaction evidence="1">
        <text>S-ubiquitinyl-[E1 ubiquitin-activating enzyme]-L-cysteine + [E2 ubiquitin-conjugating enzyme]-L-cysteine = [E1 ubiquitin-activating enzyme]-L-cysteine + S-ubiquitinyl-[E2 ubiquitin-conjugating enzyme]-L-cysteine.</text>
        <dbReference type="EC" id="2.3.2.23"/>
    </reaction>
</comment>
<dbReference type="EC" id="2.3.2.23" evidence="3"/>
<dbReference type="Gene3D" id="3.10.110.10">
    <property type="entry name" value="Ubiquitin Conjugating Enzyme"/>
    <property type="match status" value="1"/>
</dbReference>
<keyword evidence="12" id="KW-1185">Reference proteome</keyword>
<comment type="pathway">
    <text evidence="2">Protein modification; protein ubiquitination.</text>
</comment>
<evidence type="ECO:0000256" key="3">
    <source>
        <dbReference type="ARBA" id="ARBA00012486"/>
    </source>
</evidence>
<dbReference type="GO" id="GO:0061631">
    <property type="term" value="F:ubiquitin conjugating enzyme activity"/>
    <property type="evidence" value="ECO:0007669"/>
    <property type="project" value="UniProtKB-EC"/>
</dbReference>
<keyword evidence="7 9" id="KW-0067">ATP-binding</keyword>
<evidence type="ECO:0000259" key="10">
    <source>
        <dbReference type="PROSITE" id="PS50127"/>
    </source>
</evidence>
<dbReference type="InterPro" id="IPR000608">
    <property type="entry name" value="UBC"/>
</dbReference>
<evidence type="ECO:0000256" key="6">
    <source>
        <dbReference type="ARBA" id="ARBA00022786"/>
    </source>
</evidence>
<organism evidence="11 12">
    <name type="scientific">Paragonimus westermani</name>
    <dbReference type="NCBI Taxonomy" id="34504"/>
    <lineage>
        <taxon>Eukaryota</taxon>
        <taxon>Metazoa</taxon>
        <taxon>Spiralia</taxon>
        <taxon>Lophotrochozoa</taxon>
        <taxon>Platyhelminthes</taxon>
        <taxon>Trematoda</taxon>
        <taxon>Digenea</taxon>
        <taxon>Plagiorchiida</taxon>
        <taxon>Troglotremata</taxon>
        <taxon>Troglotrematidae</taxon>
        <taxon>Paragonimus</taxon>
    </lineage>
</organism>
<dbReference type="Pfam" id="PF00179">
    <property type="entry name" value="UQ_con"/>
    <property type="match status" value="1"/>
</dbReference>
<dbReference type="InterPro" id="IPR016135">
    <property type="entry name" value="UBQ-conjugating_enzyme/RWD"/>
</dbReference>
<dbReference type="GO" id="GO:0005524">
    <property type="term" value="F:ATP binding"/>
    <property type="evidence" value="ECO:0007669"/>
    <property type="project" value="UniProtKB-UniRule"/>
</dbReference>
<evidence type="ECO:0000256" key="4">
    <source>
        <dbReference type="ARBA" id="ARBA00022679"/>
    </source>
</evidence>
<feature type="active site" description="Glycyl thioester intermediate" evidence="8">
    <location>
        <position position="98"/>
    </location>
</feature>
<dbReference type="EMBL" id="QNGE01005059">
    <property type="protein sequence ID" value="KAA3672313.1"/>
    <property type="molecule type" value="Genomic_DNA"/>
</dbReference>
<dbReference type="Proteomes" id="UP000324629">
    <property type="component" value="Unassembled WGS sequence"/>
</dbReference>
<name>A0A5J4NA12_9TREM</name>
<evidence type="ECO:0000256" key="2">
    <source>
        <dbReference type="ARBA" id="ARBA00004906"/>
    </source>
</evidence>
<dbReference type="SUPFAM" id="SSF54495">
    <property type="entry name" value="UBC-like"/>
    <property type="match status" value="1"/>
</dbReference>
<keyword evidence="6 9" id="KW-0833">Ubl conjugation pathway</keyword>
<reference evidence="11 12" key="1">
    <citation type="journal article" date="2019" name="Gigascience">
        <title>Whole-genome sequence of the oriental lung fluke Paragonimus westermani.</title>
        <authorList>
            <person name="Oey H."/>
            <person name="Zakrzewski M."/>
            <person name="Narain K."/>
            <person name="Devi K.R."/>
            <person name="Agatsuma T."/>
            <person name="Nawaratna S."/>
            <person name="Gobert G.N."/>
            <person name="Jones M.K."/>
            <person name="Ragan M.A."/>
            <person name="McManus D.P."/>
            <person name="Krause L."/>
        </authorList>
    </citation>
    <scope>NUCLEOTIDE SEQUENCE [LARGE SCALE GENOMIC DNA]</scope>
    <source>
        <strain evidence="11 12">IND2009</strain>
    </source>
</reference>
<keyword evidence="5 9" id="KW-0547">Nucleotide-binding</keyword>
<gene>
    <name evidence="11" type="ORF">DEA37_0000180</name>
</gene>
<proteinExistence type="inferred from homology"/>
<comment type="caution">
    <text evidence="11">The sequence shown here is derived from an EMBL/GenBank/DDBJ whole genome shotgun (WGS) entry which is preliminary data.</text>
</comment>
<evidence type="ECO:0000313" key="11">
    <source>
        <dbReference type="EMBL" id="KAA3672313.1"/>
    </source>
</evidence>
<dbReference type="SMART" id="SM00212">
    <property type="entry name" value="UBCc"/>
    <property type="match status" value="1"/>
</dbReference>
<protein>
    <recommendedName>
        <fullName evidence="3">E2 ubiquitin-conjugating enzyme</fullName>
        <ecNumber evidence="3">2.3.2.23</ecNumber>
    </recommendedName>
</protein>
<dbReference type="PANTHER" id="PTHR24068">
    <property type="entry name" value="UBIQUITIN-CONJUGATING ENZYME E2"/>
    <property type="match status" value="1"/>
</dbReference>
<comment type="similarity">
    <text evidence="9">Belongs to the ubiquitin-conjugating enzyme family.</text>
</comment>
<evidence type="ECO:0000313" key="12">
    <source>
        <dbReference type="Proteomes" id="UP000324629"/>
    </source>
</evidence>
<dbReference type="PROSITE" id="PS00183">
    <property type="entry name" value="UBC_1"/>
    <property type="match status" value="1"/>
</dbReference>
<dbReference type="InterPro" id="IPR023313">
    <property type="entry name" value="UBQ-conjugating_AS"/>
</dbReference>
<accession>A0A5J4NA12</accession>
<evidence type="ECO:0000256" key="7">
    <source>
        <dbReference type="ARBA" id="ARBA00022840"/>
    </source>
</evidence>